<evidence type="ECO:0000313" key="3">
    <source>
        <dbReference type="Proteomes" id="UP001153636"/>
    </source>
</evidence>
<organism evidence="2 3">
    <name type="scientific">Psylliodes chrysocephalus</name>
    <dbReference type="NCBI Taxonomy" id="3402493"/>
    <lineage>
        <taxon>Eukaryota</taxon>
        <taxon>Metazoa</taxon>
        <taxon>Ecdysozoa</taxon>
        <taxon>Arthropoda</taxon>
        <taxon>Hexapoda</taxon>
        <taxon>Insecta</taxon>
        <taxon>Pterygota</taxon>
        <taxon>Neoptera</taxon>
        <taxon>Endopterygota</taxon>
        <taxon>Coleoptera</taxon>
        <taxon>Polyphaga</taxon>
        <taxon>Cucujiformia</taxon>
        <taxon>Chrysomeloidea</taxon>
        <taxon>Chrysomelidae</taxon>
        <taxon>Galerucinae</taxon>
        <taxon>Alticini</taxon>
        <taxon>Psylliodes</taxon>
    </lineage>
</organism>
<evidence type="ECO:0000256" key="1">
    <source>
        <dbReference type="SAM" id="MobiDB-lite"/>
    </source>
</evidence>
<gene>
    <name evidence="2" type="ORF">PSYICH_LOCUS443</name>
</gene>
<dbReference type="OrthoDB" id="6782564at2759"/>
<reference evidence="2" key="1">
    <citation type="submission" date="2022-01" db="EMBL/GenBank/DDBJ databases">
        <authorList>
            <person name="King R."/>
        </authorList>
    </citation>
    <scope>NUCLEOTIDE SEQUENCE</scope>
</reference>
<feature type="region of interest" description="Disordered" evidence="1">
    <location>
        <begin position="60"/>
        <end position="80"/>
    </location>
</feature>
<keyword evidence="3" id="KW-1185">Reference proteome</keyword>
<dbReference type="AlphaFoldDB" id="A0A9P0G7K3"/>
<protein>
    <submittedName>
        <fullName evidence="2">Uncharacterized protein</fullName>
    </submittedName>
</protein>
<dbReference type="EMBL" id="OV651813">
    <property type="protein sequence ID" value="CAH1099830.1"/>
    <property type="molecule type" value="Genomic_DNA"/>
</dbReference>
<sequence>MNKNINETNEKLDNTKLIEDINISAGVQEKTTDNFDGTDETALPTKNVIQKSPSLTIARFPPFPDVQNQQPSSNNNQFNQDTKQTNIKEENNWETCCELLACCVNFWECFIICCECLTLSLNTTLTKVHVKTKGQTLMILDIDEIVREEDIRQVLKRKINNENNFVDASQVKLAEKPNKNGYIYAFVTMQPDAASYITRKKKIGEGWNRWRIRELDPVERCRKCHRIEHRGASVNIRKMTKITATSVEGANTKKMH</sequence>
<evidence type="ECO:0000313" key="2">
    <source>
        <dbReference type="EMBL" id="CAH1099830.1"/>
    </source>
</evidence>
<proteinExistence type="predicted"/>
<feature type="compositionally biased region" description="Low complexity" evidence="1">
    <location>
        <begin position="67"/>
        <end position="80"/>
    </location>
</feature>
<accession>A0A9P0G7K3</accession>
<dbReference type="Proteomes" id="UP001153636">
    <property type="component" value="Chromosome 1"/>
</dbReference>
<name>A0A9P0G7K3_9CUCU</name>